<evidence type="ECO:0000259" key="1">
    <source>
        <dbReference type="Pfam" id="PF13910"/>
    </source>
</evidence>
<sequence>MEKGNSDHEAELPSRGELEQVAAVLDEAARTRGHYSLAMRVRELLGLGALQDADDDTPLANRALLCAIEYHIEVQEVGGQRRIRLAPGQEFTDGSTPPAVNDVADDVVDVWRALILLVRESPSSARLHHLLFERGGADRALHARTAATAYIDSAERWTRDLDAVDDLSAAIRLSRAVGDNDTVTKALQRVLRIAEEQLARDEPAAGVVGRALRLAIGEPGCPDAVDGLIERAVKAWPGINQRDSAYALLLMRARTVEDRRSVWELRIQAWLDAADNESLKLLRSMRLQQAMRLAEQSGDGELRRLAASRLQTVRNEDLEMLCFSASSRRYQEEFDRLVELYSAGITWKEALGSFATMPPLSGDVESNRRIIRDRQAANFLGSLFPTLLLGADGLPMYEGTSEEDRFDVELVRWECELISNWGQVTSAALHRVVEIHGLPAEQDLAAFLNLPIREPDGRVGPALARSLYRYWSGDSEGAAYTVLPRVEGIVRDLVLSSDSGIGIYRLQREQIPGQYAGLGYLLPLLGSELGVDESHIRYLSAVLRHPAGFNLRNQLLHGFSYGAPGPDTAAILIHVALSLVAILHQNAFRDGSTEERE</sequence>
<proteinExistence type="predicted"/>
<dbReference type="EMBL" id="JBITLV010000002">
    <property type="protein sequence ID" value="MFI7587038.1"/>
    <property type="molecule type" value="Genomic_DNA"/>
</dbReference>
<dbReference type="RefSeq" id="WP_398277901.1">
    <property type="nucleotide sequence ID" value="NZ_JBITLV010000002.1"/>
</dbReference>
<reference evidence="2 3" key="1">
    <citation type="submission" date="2024-10" db="EMBL/GenBank/DDBJ databases">
        <title>The Natural Products Discovery Center: Release of the First 8490 Sequenced Strains for Exploring Actinobacteria Biosynthetic Diversity.</title>
        <authorList>
            <person name="Kalkreuter E."/>
            <person name="Kautsar S.A."/>
            <person name="Yang D."/>
            <person name="Bader C.D."/>
            <person name="Teijaro C.N."/>
            <person name="Fluegel L."/>
            <person name="Davis C.M."/>
            <person name="Simpson J.R."/>
            <person name="Lauterbach L."/>
            <person name="Steele A.D."/>
            <person name="Gui C."/>
            <person name="Meng S."/>
            <person name="Li G."/>
            <person name="Viehrig K."/>
            <person name="Ye F."/>
            <person name="Su P."/>
            <person name="Kiefer A.F."/>
            <person name="Nichols A."/>
            <person name="Cepeda A.J."/>
            <person name="Yan W."/>
            <person name="Fan B."/>
            <person name="Jiang Y."/>
            <person name="Adhikari A."/>
            <person name="Zheng C.-J."/>
            <person name="Schuster L."/>
            <person name="Cowan T.M."/>
            <person name="Smanski M.J."/>
            <person name="Chevrette M.G."/>
            <person name="De Carvalho L.P.S."/>
            <person name="Shen B."/>
        </authorList>
    </citation>
    <scope>NUCLEOTIDE SEQUENCE [LARGE SCALE GENOMIC DNA]</scope>
    <source>
        <strain evidence="2 3">NPDC049639</strain>
    </source>
</reference>
<protein>
    <submittedName>
        <fullName evidence="2">DUF4209 domain-containing protein</fullName>
    </submittedName>
</protein>
<feature type="domain" description="DUF4209" evidence="1">
    <location>
        <begin position="531"/>
        <end position="578"/>
    </location>
</feature>
<name>A0ABW8AKZ5_9ACTN</name>
<keyword evidence="3" id="KW-1185">Reference proteome</keyword>
<evidence type="ECO:0000313" key="3">
    <source>
        <dbReference type="Proteomes" id="UP001612915"/>
    </source>
</evidence>
<dbReference type="InterPro" id="IPR025209">
    <property type="entry name" value="DUF4209"/>
</dbReference>
<dbReference type="Pfam" id="PF13910">
    <property type="entry name" value="DUF4209"/>
    <property type="match status" value="1"/>
</dbReference>
<dbReference type="Proteomes" id="UP001612915">
    <property type="component" value="Unassembled WGS sequence"/>
</dbReference>
<comment type="caution">
    <text evidence="2">The sequence shown here is derived from an EMBL/GenBank/DDBJ whole genome shotgun (WGS) entry which is preliminary data.</text>
</comment>
<evidence type="ECO:0000313" key="2">
    <source>
        <dbReference type="EMBL" id="MFI7587038.1"/>
    </source>
</evidence>
<accession>A0ABW8AKZ5</accession>
<organism evidence="2 3">
    <name type="scientific">Spongisporangium articulatum</name>
    <dbReference type="NCBI Taxonomy" id="3362603"/>
    <lineage>
        <taxon>Bacteria</taxon>
        <taxon>Bacillati</taxon>
        <taxon>Actinomycetota</taxon>
        <taxon>Actinomycetes</taxon>
        <taxon>Kineosporiales</taxon>
        <taxon>Kineosporiaceae</taxon>
        <taxon>Spongisporangium</taxon>
    </lineage>
</organism>
<gene>
    <name evidence="2" type="ORF">ACIB24_08185</name>
</gene>